<dbReference type="GO" id="GO:0009002">
    <property type="term" value="F:serine-type D-Ala-D-Ala carboxypeptidase activity"/>
    <property type="evidence" value="ECO:0007669"/>
    <property type="project" value="UniProtKB-EC"/>
</dbReference>
<name>A0A7X0FS87_9MICO</name>
<sequence length="375" mass="40279">MNRHAAIADIRPSIADPDRTATALEKIAARAARARRDLPPQQILVRAPGLEFAAGDRAQRFHAASVGKMMTATLAFQLAERGALDLDAPLPSLLPSADLSGLFARDGRDAASEVTARHLLTHTSGAADYFEDPTDTGTTFDGTLAENLERSYTPEDLVAFSREHQQPVGAPGERFSYSDTGFILLGRVIEEAGGATLGAQLHERVFAPAGMADSCLMFHTMPGGSPSVAEPGAALDIAPLVVHGVDISRAPVLSSDWAGGGVVSTVDDLARFADAWHGGELVSADSRARMSHPQNRFRRGIHYGAGVMQLRYSEFFPLLRGLPNTVGHLGVTGAHLFSDPERDITIVLNAHSTREMNRSFQLHIRLLQTVLRGLR</sequence>
<dbReference type="EC" id="3.4.16.4" evidence="2"/>
<keyword evidence="3" id="KW-1185">Reference proteome</keyword>
<dbReference type="SUPFAM" id="SSF56601">
    <property type="entry name" value="beta-lactamase/transpeptidase-like"/>
    <property type="match status" value="1"/>
</dbReference>
<keyword evidence="2" id="KW-0378">Hydrolase</keyword>
<reference evidence="2 3" key="1">
    <citation type="submission" date="2020-08" db="EMBL/GenBank/DDBJ databases">
        <title>Sequencing the genomes of 1000 actinobacteria strains.</title>
        <authorList>
            <person name="Klenk H.-P."/>
        </authorList>
    </citation>
    <scope>NUCLEOTIDE SEQUENCE [LARGE SCALE GENOMIC DNA]</scope>
    <source>
        <strain evidence="2 3">DSM 12511</strain>
    </source>
</reference>
<comment type="caution">
    <text evidence="2">The sequence shown here is derived from an EMBL/GenBank/DDBJ whole genome shotgun (WGS) entry which is preliminary data.</text>
</comment>
<keyword evidence="2" id="KW-0121">Carboxypeptidase</keyword>
<feature type="domain" description="Beta-lactamase-related" evidence="1">
    <location>
        <begin position="59"/>
        <end position="355"/>
    </location>
</feature>
<dbReference type="InterPro" id="IPR012338">
    <property type="entry name" value="Beta-lactam/transpept-like"/>
</dbReference>
<gene>
    <name evidence="2" type="ORF">HD594_003093</name>
</gene>
<proteinExistence type="predicted"/>
<dbReference type="RefSeq" id="WP_184751845.1">
    <property type="nucleotide sequence ID" value="NZ_BAAAJR010000001.1"/>
</dbReference>
<dbReference type="PANTHER" id="PTHR43283">
    <property type="entry name" value="BETA-LACTAMASE-RELATED"/>
    <property type="match status" value="1"/>
</dbReference>
<dbReference type="AlphaFoldDB" id="A0A7X0FS87"/>
<organism evidence="2 3">
    <name type="scientific">Microbacterium thalassium</name>
    <dbReference type="NCBI Taxonomy" id="362649"/>
    <lineage>
        <taxon>Bacteria</taxon>
        <taxon>Bacillati</taxon>
        <taxon>Actinomycetota</taxon>
        <taxon>Actinomycetes</taxon>
        <taxon>Micrococcales</taxon>
        <taxon>Microbacteriaceae</taxon>
        <taxon>Microbacterium</taxon>
    </lineage>
</organism>
<dbReference type="Proteomes" id="UP000537775">
    <property type="component" value="Unassembled WGS sequence"/>
</dbReference>
<dbReference type="InterPro" id="IPR001466">
    <property type="entry name" value="Beta-lactam-related"/>
</dbReference>
<protein>
    <submittedName>
        <fullName evidence="2">D-alanyl-D-alanine carboxypeptidase</fullName>
        <ecNumber evidence="2">3.4.16.4</ecNumber>
    </submittedName>
</protein>
<evidence type="ECO:0000313" key="2">
    <source>
        <dbReference type="EMBL" id="MBB6392780.1"/>
    </source>
</evidence>
<dbReference type="Pfam" id="PF00144">
    <property type="entry name" value="Beta-lactamase"/>
    <property type="match status" value="1"/>
</dbReference>
<dbReference type="EMBL" id="JACHML010000001">
    <property type="protein sequence ID" value="MBB6392780.1"/>
    <property type="molecule type" value="Genomic_DNA"/>
</dbReference>
<dbReference type="InterPro" id="IPR050789">
    <property type="entry name" value="Diverse_Enzym_Activities"/>
</dbReference>
<accession>A0A7X0FS87</accession>
<evidence type="ECO:0000313" key="3">
    <source>
        <dbReference type="Proteomes" id="UP000537775"/>
    </source>
</evidence>
<evidence type="ECO:0000259" key="1">
    <source>
        <dbReference type="Pfam" id="PF00144"/>
    </source>
</evidence>
<keyword evidence="2" id="KW-0645">Protease</keyword>
<dbReference type="Gene3D" id="3.40.710.10">
    <property type="entry name" value="DD-peptidase/beta-lactamase superfamily"/>
    <property type="match status" value="1"/>
</dbReference>